<dbReference type="Gramene" id="Solyc04g057850.1.1">
    <property type="protein sequence ID" value="Solyc04g057850.1.1.1"/>
    <property type="gene ID" value="Solyc04g057850.1"/>
</dbReference>
<dbReference type="AlphaFoldDB" id="A0A3Q7G6L9"/>
<dbReference type="PaxDb" id="4081-Solyc04g057850.1.1"/>
<dbReference type="EnsemblPlants" id="Solyc04g057850.1.1">
    <property type="protein sequence ID" value="Solyc04g057850.1.1.1"/>
    <property type="gene ID" value="Solyc04g057850.1"/>
</dbReference>
<reference evidence="1" key="2">
    <citation type="submission" date="2019-01" db="UniProtKB">
        <authorList>
            <consortium name="EnsemblPlants"/>
        </authorList>
    </citation>
    <scope>IDENTIFICATION</scope>
    <source>
        <strain evidence="1">cv. Heinz 1706</strain>
    </source>
</reference>
<keyword evidence="2" id="KW-1185">Reference proteome</keyword>
<organism evidence="1">
    <name type="scientific">Solanum lycopersicum</name>
    <name type="common">Tomato</name>
    <name type="synonym">Lycopersicon esculentum</name>
    <dbReference type="NCBI Taxonomy" id="4081"/>
    <lineage>
        <taxon>Eukaryota</taxon>
        <taxon>Viridiplantae</taxon>
        <taxon>Streptophyta</taxon>
        <taxon>Embryophyta</taxon>
        <taxon>Tracheophyta</taxon>
        <taxon>Spermatophyta</taxon>
        <taxon>Magnoliopsida</taxon>
        <taxon>eudicotyledons</taxon>
        <taxon>Gunneridae</taxon>
        <taxon>Pentapetalae</taxon>
        <taxon>asterids</taxon>
        <taxon>lamiids</taxon>
        <taxon>Solanales</taxon>
        <taxon>Solanaceae</taxon>
        <taxon>Solanoideae</taxon>
        <taxon>Solaneae</taxon>
        <taxon>Solanum</taxon>
        <taxon>Solanum subgen. Lycopersicon</taxon>
    </lineage>
</organism>
<protein>
    <submittedName>
        <fullName evidence="1">Uncharacterized protein</fullName>
    </submittedName>
</protein>
<sequence length="254" mass="29111">MVRVAHFSYSTLSELESLSRLTAPTLSKCSRDVIYSNLGLSSKLTRYALTLGRVYRTTSTIDDYDKNISLEVTKLGDRICHKLRKSKNVYSTGKGSKNVLTELQLVEFQIVKYLCLDDCDSLTHLLKIQCQNNIPFPELKRLEVSRCRGLQYAFCVSLAGGSWIVVSPNDEEEEISRRTCEVIKFPNLYELDLHSLECLTHFCSDSVEGIEFPPLREMNFFELPEFQNFLPTTNNSITHSNPLFDENILFYCSM</sequence>
<dbReference type="OrthoDB" id="1751378at2759"/>
<evidence type="ECO:0000313" key="1">
    <source>
        <dbReference type="EnsemblPlants" id="Solyc04g057850.1.1.1"/>
    </source>
</evidence>
<accession>A0A3Q7G6L9</accession>
<gene>
    <name evidence="1" type="primary">LOC112940044</name>
</gene>
<name>A0A3Q7G6L9_SOLLC</name>
<dbReference type="InParanoid" id="A0A3Q7G6L9"/>
<evidence type="ECO:0000313" key="2">
    <source>
        <dbReference type="Proteomes" id="UP000004994"/>
    </source>
</evidence>
<proteinExistence type="predicted"/>
<reference evidence="1" key="1">
    <citation type="journal article" date="2012" name="Nature">
        <title>The tomato genome sequence provides insights into fleshy fruit evolution.</title>
        <authorList>
            <consortium name="Tomato Genome Consortium"/>
        </authorList>
    </citation>
    <scope>NUCLEOTIDE SEQUENCE [LARGE SCALE GENOMIC DNA]</scope>
    <source>
        <strain evidence="1">cv. Heinz 1706</strain>
    </source>
</reference>
<dbReference type="OMA" id="RICHKLR"/>
<dbReference type="Proteomes" id="UP000004994">
    <property type="component" value="Chromosome 4"/>
</dbReference>